<keyword evidence="7" id="KW-0472">Membrane</keyword>
<feature type="region of interest" description="Disordered" evidence="6">
    <location>
        <begin position="1"/>
        <end position="22"/>
    </location>
</feature>
<dbReference type="RefSeq" id="XP_015900711.2">
    <property type="nucleotide sequence ID" value="XM_016045225.4"/>
</dbReference>
<dbReference type="KEGG" id="zju:107433854"/>
<keyword evidence="3" id="KW-0520">NAD</keyword>
<dbReference type="PANTHER" id="PTHR43725">
    <property type="entry name" value="UDP-GLUCOSE 4-EPIMERASE"/>
    <property type="match status" value="1"/>
</dbReference>
<dbReference type="PANTHER" id="PTHR43725:SF53">
    <property type="entry name" value="UDP-ARABINOSE 4-EPIMERASE 1"/>
    <property type="match status" value="1"/>
</dbReference>
<dbReference type="Pfam" id="PF16363">
    <property type="entry name" value="GDP_Man_Dehyd"/>
    <property type="match status" value="1"/>
</dbReference>
<dbReference type="SMR" id="A0A6P4BDD1"/>
<keyword evidence="7" id="KW-1133">Transmembrane helix</keyword>
<evidence type="ECO:0000313" key="11">
    <source>
        <dbReference type="RefSeq" id="XP_015900711.2"/>
    </source>
</evidence>
<protein>
    <submittedName>
        <fullName evidence="10 11">UDP-arabinose 4-epimerase 1</fullName>
    </submittedName>
</protein>
<dbReference type="GO" id="GO:0006012">
    <property type="term" value="P:galactose metabolic process"/>
    <property type="evidence" value="ECO:0007669"/>
    <property type="project" value="InterPro"/>
</dbReference>
<dbReference type="SUPFAM" id="SSF51735">
    <property type="entry name" value="NAD(P)-binding Rossmann-fold domains"/>
    <property type="match status" value="1"/>
</dbReference>
<keyword evidence="7" id="KW-0812">Transmembrane</keyword>
<reference evidence="9 10" key="1">
    <citation type="submission" date="2025-05" db="UniProtKB">
        <authorList>
            <consortium name="RefSeq"/>
        </authorList>
    </citation>
    <scope>NUCLEOTIDE SEQUENCE [LARGE SCALE GENOMIC DNA]</scope>
    <source>
        <tissue evidence="10 11">Seedling</tissue>
    </source>
</reference>
<feature type="domain" description="NAD(P)-binding" evidence="8">
    <location>
        <begin position="74"/>
        <end position="389"/>
    </location>
</feature>
<keyword evidence="4" id="KW-0413">Isomerase</keyword>
<keyword evidence="9" id="KW-1185">Reference proteome</keyword>
<evidence type="ECO:0000313" key="9">
    <source>
        <dbReference type="Proteomes" id="UP001652623"/>
    </source>
</evidence>
<name>A0A6P4BDD1_ZIZJJ</name>
<dbReference type="Proteomes" id="UP001652623">
    <property type="component" value="Chromosome 1"/>
</dbReference>
<evidence type="ECO:0000259" key="8">
    <source>
        <dbReference type="Pfam" id="PF16363"/>
    </source>
</evidence>
<dbReference type="AlphaFoldDB" id="A0A6P4BDD1"/>
<dbReference type="Gene3D" id="3.90.25.10">
    <property type="entry name" value="UDP-galactose 4-epimerase, domain 1"/>
    <property type="match status" value="1"/>
</dbReference>
<feature type="transmembrane region" description="Helical" evidence="7">
    <location>
        <begin position="33"/>
        <end position="51"/>
    </location>
</feature>
<evidence type="ECO:0000256" key="1">
    <source>
        <dbReference type="ARBA" id="ARBA00001911"/>
    </source>
</evidence>
<dbReference type="NCBIfam" id="TIGR01179">
    <property type="entry name" value="galE"/>
    <property type="match status" value="1"/>
</dbReference>
<dbReference type="CDD" id="cd05247">
    <property type="entry name" value="UDP_G4E_1_SDR_e"/>
    <property type="match status" value="1"/>
</dbReference>
<proteinExistence type="inferred from homology"/>
<dbReference type="InterPro" id="IPR005886">
    <property type="entry name" value="UDP_G4E"/>
</dbReference>
<evidence type="ECO:0000256" key="7">
    <source>
        <dbReference type="SAM" id="Phobius"/>
    </source>
</evidence>
<keyword evidence="5" id="KW-0119">Carbohydrate metabolism</keyword>
<gene>
    <name evidence="10 11" type="primary">LOC107433854</name>
</gene>
<evidence type="ECO:0000313" key="10">
    <source>
        <dbReference type="RefSeq" id="XP_015900710.2"/>
    </source>
</evidence>
<evidence type="ECO:0000256" key="2">
    <source>
        <dbReference type="ARBA" id="ARBA00007637"/>
    </source>
</evidence>
<evidence type="ECO:0000256" key="4">
    <source>
        <dbReference type="ARBA" id="ARBA00023235"/>
    </source>
</evidence>
<dbReference type="GeneID" id="107433854"/>
<accession>A0A6P4BDD1</accession>
<comment type="cofactor">
    <cofactor evidence="1">
        <name>NAD(+)</name>
        <dbReference type="ChEBI" id="CHEBI:57540"/>
    </cofactor>
</comment>
<evidence type="ECO:0000256" key="6">
    <source>
        <dbReference type="SAM" id="MobiDB-lite"/>
    </source>
</evidence>
<comment type="similarity">
    <text evidence="2">Belongs to the NAD(P)-dependent epimerase/dehydratase family.</text>
</comment>
<organism evidence="9 11">
    <name type="scientific">Ziziphus jujuba</name>
    <name type="common">Chinese jujube</name>
    <name type="synonym">Ziziphus sativa</name>
    <dbReference type="NCBI Taxonomy" id="326968"/>
    <lineage>
        <taxon>Eukaryota</taxon>
        <taxon>Viridiplantae</taxon>
        <taxon>Streptophyta</taxon>
        <taxon>Embryophyta</taxon>
        <taxon>Tracheophyta</taxon>
        <taxon>Spermatophyta</taxon>
        <taxon>Magnoliopsida</taxon>
        <taxon>eudicotyledons</taxon>
        <taxon>Gunneridae</taxon>
        <taxon>Pentapetalae</taxon>
        <taxon>rosids</taxon>
        <taxon>fabids</taxon>
        <taxon>Rosales</taxon>
        <taxon>Rhamnaceae</taxon>
        <taxon>Paliureae</taxon>
        <taxon>Ziziphus</taxon>
    </lineage>
</organism>
<dbReference type="Gene3D" id="3.40.50.720">
    <property type="entry name" value="NAD(P)-binding Rossmann-like Domain"/>
    <property type="match status" value="1"/>
</dbReference>
<dbReference type="RefSeq" id="XP_015900710.2">
    <property type="nucleotide sequence ID" value="XM_016045224.4"/>
</dbReference>
<dbReference type="InterPro" id="IPR036291">
    <property type="entry name" value="NAD(P)-bd_dom_sf"/>
</dbReference>
<evidence type="ECO:0000256" key="5">
    <source>
        <dbReference type="ARBA" id="ARBA00023277"/>
    </source>
</evidence>
<dbReference type="InterPro" id="IPR016040">
    <property type="entry name" value="NAD(P)-bd_dom"/>
</dbReference>
<dbReference type="GO" id="GO:0003978">
    <property type="term" value="F:UDP-glucose 4-epimerase activity"/>
    <property type="evidence" value="ECO:0007669"/>
    <property type="project" value="InterPro"/>
</dbReference>
<sequence length="417" mass="45957">MLNFGRARTQQRSGRPMSLGGMDYADPKRKNNFVGKILLAATLTALCIVMLKKSPSFNTPSPFAIHDPRVTHVLVTGGAGYIGSHASLRLLKDSYRVTIVDNLSRGNLGAVKVLQALFPEPGRLQFIYADLGDAKSVNKIFSENAFDAVMHFAAVAYVGESTLHPLKYYHNITSNTLVVLESMAAHGVKTLIYSSTCATYGEPEKMPITEETPQVPINPYGKAKKMAEDIILDFAKNSDMAIMILRYFNVIGSDPEGRLGEAPRPELREHGRISGACFDAARGIIPGLKVKGTDYNTPDGTCIRDYIDVTDLVDAHVKALEKAMPNKVGIYNVGTGKGRSVKEFVEACKKATGVDIKVDYLDRRPGDYAEVYSDPTKINRELNWTAKYTDLQKSLQVAWRWQKSHRNGYGTPLVMSS</sequence>
<evidence type="ECO:0000256" key="3">
    <source>
        <dbReference type="ARBA" id="ARBA00023027"/>
    </source>
</evidence>